<protein>
    <submittedName>
        <fullName evidence="1">Tetratricopeptide repeat-containing protein</fullName>
    </submittedName>
</protein>
<name>A0A1H4T6Q7_9MICC</name>
<dbReference type="InterPro" id="IPR011990">
    <property type="entry name" value="TPR-like_helical_dom_sf"/>
</dbReference>
<keyword evidence="2" id="KW-1185">Reference proteome</keyword>
<dbReference type="InterPro" id="IPR019734">
    <property type="entry name" value="TPR_rpt"/>
</dbReference>
<dbReference type="Gene3D" id="1.25.40.10">
    <property type="entry name" value="Tetratricopeptide repeat domain"/>
    <property type="match status" value="2"/>
</dbReference>
<dbReference type="SUPFAM" id="SSF48452">
    <property type="entry name" value="TPR-like"/>
    <property type="match status" value="1"/>
</dbReference>
<organism evidence="1 2">
    <name type="scientific">Arthrobacter woluwensis</name>
    <dbReference type="NCBI Taxonomy" id="156980"/>
    <lineage>
        <taxon>Bacteria</taxon>
        <taxon>Bacillati</taxon>
        <taxon>Actinomycetota</taxon>
        <taxon>Actinomycetes</taxon>
        <taxon>Micrococcales</taxon>
        <taxon>Micrococcaceae</taxon>
        <taxon>Arthrobacter</taxon>
    </lineage>
</organism>
<dbReference type="GO" id="GO:0042802">
    <property type="term" value="F:identical protein binding"/>
    <property type="evidence" value="ECO:0007669"/>
    <property type="project" value="InterPro"/>
</dbReference>
<dbReference type="EMBL" id="FNSN01000003">
    <property type="protein sequence ID" value="SEC51834.1"/>
    <property type="molecule type" value="Genomic_DNA"/>
</dbReference>
<dbReference type="Pfam" id="PF07721">
    <property type="entry name" value="TPR_4"/>
    <property type="match status" value="2"/>
</dbReference>
<dbReference type="Pfam" id="PF13181">
    <property type="entry name" value="TPR_8"/>
    <property type="match status" value="1"/>
</dbReference>
<evidence type="ECO:0000313" key="2">
    <source>
        <dbReference type="Proteomes" id="UP000182652"/>
    </source>
</evidence>
<dbReference type="Proteomes" id="UP000182652">
    <property type="component" value="Unassembled WGS sequence"/>
</dbReference>
<dbReference type="AlphaFoldDB" id="A0A1H4T6Q7"/>
<accession>A0A1H4T6Q7</accession>
<sequence length="258" mass="28584">MILEGDPGGIFNLANELSRTPRADVVDTLYRLAIARGVVGAPLNYGWFLTREGRHREALAQFTAAHEAGDPLAPFHLGETYWTMGRHRDAVTWLEQAGFREGVALRLARSYRALGDAAKAERVLLEAKDRDAEAAVELVTSSGVLARPAAIALLERHLERGAVDVLIPLAELYSRGGDTATEIRLLRRSVEEGEPNAAHNLGLALWRAGRLREGRMLLKEAAARGDRLSQDLLRRIHGERRAQLRRLKREAKRARGAI</sequence>
<dbReference type="STRING" id="156980.SAMN04489745_3071"/>
<reference evidence="1 2" key="1">
    <citation type="submission" date="2016-10" db="EMBL/GenBank/DDBJ databases">
        <authorList>
            <person name="de Groot N.N."/>
        </authorList>
    </citation>
    <scope>NUCLEOTIDE SEQUENCE [LARGE SCALE GENOMIC DNA]</scope>
    <source>
        <strain evidence="1 2">DSM 10495</strain>
    </source>
</reference>
<proteinExistence type="predicted"/>
<evidence type="ECO:0000313" key="1">
    <source>
        <dbReference type="EMBL" id="SEC51834.1"/>
    </source>
</evidence>
<dbReference type="InterPro" id="IPR011717">
    <property type="entry name" value="TPR-4"/>
</dbReference>
<gene>
    <name evidence="1" type="ORF">SAMN04489745_3071</name>
</gene>